<dbReference type="EMBL" id="LWMH01000001">
    <property type="protein sequence ID" value="KZS47699.1"/>
    <property type="molecule type" value="Genomic_DNA"/>
</dbReference>
<dbReference type="AlphaFoldDB" id="A0A163L0C7"/>
<evidence type="ECO:0000313" key="2">
    <source>
        <dbReference type="Proteomes" id="UP000076796"/>
    </source>
</evidence>
<dbReference type="STRING" id="59843.A3958_17515"/>
<keyword evidence="2" id="KW-1185">Reference proteome</keyword>
<protein>
    <submittedName>
        <fullName evidence="1">Uncharacterized protein</fullName>
    </submittedName>
</protein>
<proteinExistence type="predicted"/>
<comment type="caution">
    <text evidence="1">The sequence shown here is derived from an EMBL/GenBank/DDBJ whole genome shotgun (WGS) entry which is preliminary data.</text>
</comment>
<accession>A0A163L0C7</accession>
<gene>
    <name evidence="1" type="ORF">AWU65_18100</name>
</gene>
<organism evidence="1 2">
    <name type="scientific">Paenibacillus glucanolyticus</name>
    <dbReference type="NCBI Taxonomy" id="59843"/>
    <lineage>
        <taxon>Bacteria</taxon>
        <taxon>Bacillati</taxon>
        <taxon>Bacillota</taxon>
        <taxon>Bacilli</taxon>
        <taxon>Bacillales</taxon>
        <taxon>Paenibacillaceae</taxon>
        <taxon>Paenibacillus</taxon>
    </lineage>
</organism>
<reference evidence="1" key="1">
    <citation type="journal article" date="2016" name="Genome Announc.">
        <title>Draft genomes of two strains of Paenibacillus glucanolyticus with capability to degrade lignocellulose.</title>
        <authorList>
            <person name="Mathews S.L."/>
            <person name="Pawlak J."/>
            <person name="Grunden A.M."/>
        </authorList>
    </citation>
    <scope>NUCLEOTIDE SEQUENCE [LARGE SCALE GENOMIC DNA]</scope>
    <source>
        <strain evidence="1">SLM1</strain>
    </source>
</reference>
<dbReference type="Proteomes" id="UP000076796">
    <property type="component" value="Unassembled WGS sequence"/>
</dbReference>
<dbReference type="RefSeq" id="WP_063478957.1">
    <property type="nucleotide sequence ID" value="NZ_JBNNLY010000041.1"/>
</dbReference>
<name>A0A163L0C7_9BACL</name>
<evidence type="ECO:0000313" key="1">
    <source>
        <dbReference type="EMBL" id="KZS47699.1"/>
    </source>
</evidence>
<sequence length="117" mass="13430">MKASFIVWYNTMYQMEIIVQEAEGMPYLMMHTTHPFIHQNRQTDEDAHAFVRAESIRRWEACRCHPSDSMSQMTGSFGMDVKFIPNSAQHSEYDTGHVSDAAALLVRGVVMTMKKAQ</sequence>